<dbReference type="Proteomes" id="UP000572817">
    <property type="component" value="Unassembled WGS sequence"/>
</dbReference>
<sequence>MQLNATPKRALKGKTPYFIVFGRQMNSHPVSPALREDLEIDEVLDDEWQDAEGVSPADLPYPGGNSGPISSRDGDLSPPVNRDDLADDDNVVFLHKSTCPATKISTLDPHDDKDKAPTLPSVSRALFNDPDYPVLNDKSLRSHVIERVAKINIRQGGLKELHKKVREYKPIEEAVGGSSNTAEEAEEESITAKTTGLVSAALALAGSIPR</sequence>
<reference evidence="2" key="1">
    <citation type="submission" date="2020-04" db="EMBL/GenBank/DDBJ databases">
        <title>Genome Assembly and Annotation of Botryosphaeria dothidea sdau 11-99, a Latent Pathogen of Apple Fruit Ring Rot in China.</title>
        <authorList>
            <person name="Yu C."/>
            <person name="Diao Y."/>
            <person name="Lu Q."/>
            <person name="Zhao J."/>
            <person name="Cui S."/>
            <person name="Peng C."/>
            <person name="He B."/>
            <person name="Liu H."/>
        </authorList>
    </citation>
    <scope>NUCLEOTIDE SEQUENCE [LARGE SCALE GENOMIC DNA]</scope>
    <source>
        <strain evidence="2">Sdau11-99</strain>
    </source>
</reference>
<evidence type="ECO:0000256" key="1">
    <source>
        <dbReference type="SAM" id="MobiDB-lite"/>
    </source>
</evidence>
<proteinExistence type="predicted"/>
<dbReference type="AlphaFoldDB" id="A0A8H4J1W6"/>
<evidence type="ECO:0000313" key="3">
    <source>
        <dbReference type="Proteomes" id="UP000572817"/>
    </source>
</evidence>
<organism evidence="2 3">
    <name type="scientific">Botryosphaeria dothidea</name>
    <dbReference type="NCBI Taxonomy" id="55169"/>
    <lineage>
        <taxon>Eukaryota</taxon>
        <taxon>Fungi</taxon>
        <taxon>Dikarya</taxon>
        <taxon>Ascomycota</taxon>
        <taxon>Pezizomycotina</taxon>
        <taxon>Dothideomycetes</taxon>
        <taxon>Dothideomycetes incertae sedis</taxon>
        <taxon>Botryosphaeriales</taxon>
        <taxon>Botryosphaeriaceae</taxon>
        <taxon>Botryosphaeria</taxon>
    </lineage>
</organism>
<keyword evidence="3" id="KW-1185">Reference proteome</keyword>
<evidence type="ECO:0000313" key="2">
    <source>
        <dbReference type="EMBL" id="KAF4311251.1"/>
    </source>
</evidence>
<comment type="caution">
    <text evidence="2">The sequence shown here is derived from an EMBL/GenBank/DDBJ whole genome shotgun (WGS) entry which is preliminary data.</text>
</comment>
<name>A0A8H4J1W6_9PEZI</name>
<accession>A0A8H4J1W6</accession>
<dbReference type="EMBL" id="WWBZ02000011">
    <property type="protein sequence ID" value="KAF4311251.1"/>
    <property type="molecule type" value="Genomic_DNA"/>
</dbReference>
<protein>
    <submittedName>
        <fullName evidence="2">Uncharacterized protein</fullName>
    </submittedName>
</protein>
<feature type="region of interest" description="Disordered" evidence="1">
    <location>
        <begin position="52"/>
        <end position="85"/>
    </location>
</feature>
<gene>
    <name evidence="2" type="ORF">GTA08_BOTSDO13416</name>
</gene>